<comment type="caution">
    <text evidence="2">The sequence shown here is derived from an EMBL/GenBank/DDBJ whole genome shotgun (WGS) entry which is preliminary data.</text>
</comment>
<organism evidence="2 3">
    <name type="scientific">Pandoraea pulmonicola</name>
    <dbReference type="NCBI Taxonomy" id="93221"/>
    <lineage>
        <taxon>Bacteria</taxon>
        <taxon>Pseudomonadati</taxon>
        <taxon>Pseudomonadota</taxon>
        <taxon>Betaproteobacteria</taxon>
        <taxon>Burkholderiales</taxon>
        <taxon>Burkholderiaceae</taxon>
        <taxon>Pandoraea</taxon>
    </lineage>
</organism>
<feature type="region of interest" description="Disordered" evidence="1">
    <location>
        <begin position="136"/>
        <end position="176"/>
    </location>
</feature>
<feature type="compositionally biased region" description="Polar residues" evidence="1">
    <location>
        <begin position="140"/>
        <end position="163"/>
    </location>
</feature>
<name>A0AAJ4ZHQ2_PANPU</name>
<feature type="compositionally biased region" description="Pro residues" evidence="1">
    <location>
        <begin position="222"/>
        <end position="232"/>
    </location>
</feature>
<proteinExistence type="predicted"/>
<evidence type="ECO:0000313" key="2">
    <source>
        <dbReference type="EMBL" id="SUD95570.1"/>
    </source>
</evidence>
<feature type="region of interest" description="Disordered" evidence="1">
    <location>
        <begin position="214"/>
        <end position="248"/>
    </location>
</feature>
<protein>
    <submittedName>
        <fullName evidence="2">Uncharacterized protein</fullName>
    </submittedName>
</protein>
<dbReference type="RefSeq" id="WP_147284660.1">
    <property type="nucleotide sequence ID" value="NZ_UGSJ01000002.1"/>
</dbReference>
<gene>
    <name evidence="2" type="ORF">NCTC13159_05042</name>
</gene>
<sequence>MNFQLAVNTMLGRRQIRASDNLEQAVARKLDFGHPTKVSNKTMQKLSERIKSASPEELRRTQNLLLLRGTGLSITMAARIASVHKAVVEDAFARLSNAYDLLGQHEQVQAALDGAGRTYGTHPLEGFLETPKLRLPSEASAPSQQQNHTESGATPQEQANARSFTPPDPERFGWRSFSSVSANTGLSFRTLSTTSASQVMSTFGGNHEVGLAQRSVSSVPVRPAPPPPPPRVSPRDLPASGANKRRHRVSPYRSRFLCHLPQFSLPVDRKPLLFTNCQRARKTTLHPLSTPQRTDLTTGHSILKFKKCLRIPRYPKRCEFGRTIRESPKP</sequence>
<dbReference type="AlphaFoldDB" id="A0AAJ4ZHQ2"/>
<evidence type="ECO:0000313" key="3">
    <source>
        <dbReference type="Proteomes" id="UP000254589"/>
    </source>
</evidence>
<dbReference type="EMBL" id="UGSJ01000002">
    <property type="protein sequence ID" value="SUD95570.1"/>
    <property type="molecule type" value="Genomic_DNA"/>
</dbReference>
<reference evidence="2 3" key="1">
    <citation type="submission" date="2018-06" db="EMBL/GenBank/DDBJ databases">
        <authorList>
            <consortium name="Pathogen Informatics"/>
            <person name="Doyle S."/>
        </authorList>
    </citation>
    <scope>NUCLEOTIDE SEQUENCE [LARGE SCALE GENOMIC DNA]</scope>
    <source>
        <strain evidence="2 3">NCTC13159</strain>
    </source>
</reference>
<evidence type="ECO:0000256" key="1">
    <source>
        <dbReference type="SAM" id="MobiDB-lite"/>
    </source>
</evidence>
<dbReference type="Proteomes" id="UP000254589">
    <property type="component" value="Unassembled WGS sequence"/>
</dbReference>
<accession>A0AAJ4ZHQ2</accession>